<evidence type="ECO:0000313" key="2">
    <source>
        <dbReference type="Proteomes" id="UP001084197"/>
    </source>
</evidence>
<comment type="caution">
    <text evidence="1">The sequence shown here is derived from an EMBL/GenBank/DDBJ whole genome shotgun (WGS) entry which is preliminary data.</text>
</comment>
<dbReference type="AlphaFoldDB" id="A0A9J6RGK9"/>
<dbReference type="RefSeq" id="WP_268781341.1">
    <property type="nucleotide sequence ID" value="NZ_JAPRAT010000043.1"/>
</dbReference>
<dbReference type="Proteomes" id="UP001084197">
    <property type="component" value="Unassembled WGS sequence"/>
</dbReference>
<organism evidence="1 2">
    <name type="scientific">Natronobacillus azotifigens</name>
    <dbReference type="NCBI Taxonomy" id="472978"/>
    <lineage>
        <taxon>Bacteria</taxon>
        <taxon>Bacillati</taxon>
        <taxon>Bacillota</taxon>
        <taxon>Bacilli</taxon>
        <taxon>Bacillales</taxon>
        <taxon>Bacillaceae</taxon>
        <taxon>Natronobacillus</taxon>
    </lineage>
</organism>
<name>A0A9J6RGK9_9BACI</name>
<keyword evidence="2" id="KW-1185">Reference proteome</keyword>
<gene>
    <name evidence="1" type="ORF">OWO01_15245</name>
</gene>
<reference evidence="1" key="1">
    <citation type="submission" date="2022-11" db="EMBL/GenBank/DDBJ databases">
        <title>WGS of Natronobacillus azotifigens 24KS-1, an anaerobic diazotrophic haloalkaliphile from soda-rich habitats.</title>
        <authorList>
            <person name="Sorokin D.Y."/>
            <person name="Merkel A.Y."/>
        </authorList>
    </citation>
    <scope>NUCLEOTIDE SEQUENCE</scope>
    <source>
        <strain evidence="1">24KS-1</strain>
    </source>
</reference>
<proteinExistence type="predicted"/>
<protein>
    <submittedName>
        <fullName evidence="1">Uncharacterized protein</fullName>
    </submittedName>
</protein>
<evidence type="ECO:0000313" key="1">
    <source>
        <dbReference type="EMBL" id="MCZ0704565.1"/>
    </source>
</evidence>
<dbReference type="EMBL" id="JAPRAT010000043">
    <property type="protein sequence ID" value="MCZ0704565.1"/>
    <property type="molecule type" value="Genomic_DNA"/>
</dbReference>
<accession>A0A9J6RGK9</accession>
<sequence>MEMVLPKKYVALEQEEMMYLDGGWSARTFGRNLVGIWGSFWGAEALVSKLAKTLGKVSPRALESLTGTYKKIAAKASVQLGKIGAKLGGIKGAIVGTAIAAGGVWALGKKSFF</sequence>